<dbReference type="AlphaFoldDB" id="A0A3G6RUJ9"/>
<dbReference type="EMBL" id="PPEH01000008">
    <property type="protein sequence ID" value="PNW12172.1"/>
    <property type="molecule type" value="Genomic_DNA"/>
</dbReference>
<organism evidence="2 3">
    <name type="scientific">Chryseobacterium lactis</name>
    <dbReference type="NCBI Taxonomy" id="1241981"/>
    <lineage>
        <taxon>Bacteria</taxon>
        <taxon>Pseudomonadati</taxon>
        <taxon>Bacteroidota</taxon>
        <taxon>Flavobacteriia</taxon>
        <taxon>Flavobacteriales</taxon>
        <taxon>Weeksellaceae</taxon>
        <taxon>Chryseobacterium group</taxon>
        <taxon>Chryseobacterium</taxon>
    </lineage>
</organism>
<gene>
    <name evidence="2" type="ORF">C1637_18645</name>
    <name evidence="1" type="ORF">EG342_24155</name>
</gene>
<dbReference type="KEGG" id="clac:EG342_24155"/>
<reference evidence="2 3" key="1">
    <citation type="submission" date="2018-01" db="EMBL/GenBank/DDBJ databases">
        <title>Draft genome sequences of Chryseobacterium lactis NCTC11390, Chryseobacterium oncorhynchi 701B-08, and Chryseobacterium viscerum 687B-08.</title>
        <authorList>
            <person name="Jeong J.-J."/>
            <person name="Lee Y.J."/>
            <person name="Park B."/>
            <person name="Choi I.-G."/>
            <person name="Kim K.D."/>
        </authorList>
    </citation>
    <scope>NUCLEOTIDE SEQUENCE [LARGE SCALE GENOMIC DNA]</scope>
    <source>
        <strain evidence="2 3">NCTC11390</strain>
    </source>
</reference>
<evidence type="ECO:0000313" key="3">
    <source>
        <dbReference type="Proteomes" id="UP000236262"/>
    </source>
</evidence>
<evidence type="ECO:0000313" key="2">
    <source>
        <dbReference type="EMBL" id="PNW12172.1"/>
    </source>
</evidence>
<name>A0A3G6RUJ9_CHRLC</name>
<proteinExistence type="predicted"/>
<sequence>MKHFVNIPCKESVKKSKELYTSKTMILNILLLKLIKMKNSKLQNLLTKISADVTTLKEGELSSIKGGTAPLNLVCNSGCLAKA</sequence>
<dbReference type="EMBL" id="CP033924">
    <property type="protein sequence ID" value="AZA84801.1"/>
    <property type="molecule type" value="Genomic_DNA"/>
</dbReference>
<dbReference type="Proteomes" id="UP000279972">
    <property type="component" value="Chromosome"/>
</dbReference>
<accession>A0A3G6RUJ9</accession>
<evidence type="ECO:0000313" key="4">
    <source>
        <dbReference type="Proteomes" id="UP000279972"/>
    </source>
</evidence>
<reference evidence="1 4" key="2">
    <citation type="submission" date="2018-11" db="EMBL/GenBank/DDBJ databases">
        <title>Proposal to divide the Flavobacteriaceae and reorganize its genera based on Amino Acid Identity values calculated from whole genome sequences.</title>
        <authorList>
            <person name="Nicholson A.C."/>
            <person name="Gulvik C.A."/>
            <person name="Whitney A.M."/>
            <person name="Humrighouse B.W."/>
            <person name="Bell M."/>
            <person name="Holmes B."/>
            <person name="Steigerwalt A.G."/>
            <person name="Villarma A."/>
            <person name="Sheth M."/>
            <person name="Batra D."/>
            <person name="Pryor J."/>
            <person name="Bernardet J.-F."/>
            <person name="Hugo C."/>
            <person name="Kampfer P."/>
            <person name="Newman J."/>
            <person name="McQuiston J.R."/>
        </authorList>
    </citation>
    <scope>NUCLEOTIDE SEQUENCE [LARGE SCALE GENOMIC DNA]</scope>
    <source>
        <strain evidence="1 4">KC_1864</strain>
    </source>
</reference>
<dbReference type="Proteomes" id="UP000236262">
    <property type="component" value="Unassembled WGS sequence"/>
</dbReference>
<evidence type="ECO:0000313" key="1">
    <source>
        <dbReference type="EMBL" id="AZA84801.1"/>
    </source>
</evidence>
<keyword evidence="4" id="KW-1185">Reference proteome</keyword>
<evidence type="ECO:0008006" key="5">
    <source>
        <dbReference type="Google" id="ProtNLM"/>
    </source>
</evidence>
<protein>
    <recommendedName>
        <fullName evidence="5">Bacteriocin</fullName>
    </recommendedName>
</protein>